<evidence type="ECO:0000313" key="3">
    <source>
        <dbReference type="EMBL" id="CAB4027324.1"/>
    </source>
</evidence>
<dbReference type="Proteomes" id="UP001152795">
    <property type="component" value="Unassembled WGS sequence"/>
</dbReference>
<keyword evidence="2" id="KW-0812">Transmembrane</keyword>
<protein>
    <submittedName>
        <fullName evidence="3">Small conductance calcium-activated potassium channel 2-like isoform X2</fullName>
    </submittedName>
</protein>
<evidence type="ECO:0000256" key="1">
    <source>
        <dbReference type="SAM" id="MobiDB-lite"/>
    </source>
</evidence>
<evidence type="ECO:0000313" key="4">
    <source>
        <dbReference type="Proteomes" id="UP001152795"/>
    </source>
</evidence>
<feature type="compositionally biased region" description="Polar residues" evidence="1">
    <location>
        <begin position="22"/>
        <end position="34"/>
    </location>
</feature>
<feature type="transmembrane region" description="Helical" evidence="2">
    <location>
        <begin position="212"/>
        <end position="231"/>
    </location>
</feature>
<reference evidence="3" key="1">
    <citation type="submission" date="2020-04" db="EMBL/GenBank/DDBJ databases">
        <authorList>
            <person name="Alioto T."/>
            <person name="Alioto T."/>
            <person name="Gomez Garrido J."/>
        </authorList>
    </citation>
    <scope>NUCLEOTIDE SEQUENCE</scope>
    <source>
        <strain evidence="3">A484AB</strain>
    </source>
</reference>
<name>A0A6S7JBB1_PARCT</name>
<accession>A0A6S7JBB1</accession>
<gene>
    <name evidence="3" type="ORF">PACLA_8A041554</name>
</gene>
<dbReference type="InterPro" id="IPR015449">
    <property type="entry name" value="K_chnl_Ca-activ_SK"/>
</dbReference>
<keyword evidence="4" id="KW-1185">Reference proteome</keyword>
<dbReference type="EMBL" id="CACRXK020014736">
    <property type="protein sequence ID" value="CAB4027324.1"/>
    <property type="molecule type" value="Genomic_DNA"/>
</dbReference>
<dbReference type="GO" id="GO:0016020">
    <property type="term" value="C:membrane"/>
    <property type="evidence" value="ECO:0007669"/>
    <property type="project" value="InterPro"/>
</dbReference>
<feature type="region of interest" description="Disordered" evidence="1">
    <location>
        <begin position="1"/>
        <end position="34"/>
    </location>
</feature>
<dbReference type="AlphaFoldDB" id="A0A6S7JBB1"/>
<dbReference type="PANTHER" id="PTHR10153">
    <property type="entry name" value="SMALL CONDUCTANCE CALCIUM-ACTIVATED POTASSIUM CHANNEL"/>
    <property type="match status" value="1"/>
</dbReference>
<keyword evidence="2" id="KW-0472">Membrane</keyword>
<dbReference type="GO" id="GO:0016286">
    <property type="term" value="F:small conductance calcium-activated potassium channel activity"/>
    <property type="evidence" value="ECO:0007669"/>
    <property type="project" value="InterPro"/>
</dbReference>
<organism evidence="3 4">
    <name type="scientific">Paramuricea clavata</name>
    <name type="common">Red gorgonian</name>
    <name type="synonym">Violescent sea-whip</name>
    <dbReference type="NCBI Taxonomy" id="317549"/>
    <lineage>
        <taxon>Eukaryota</taxon>
        <taxon>Metazoa</taxon>
        <taxon>Cnidaria</taxon>
        <taxon>Anthozoa</taxon>
        <taxon>Octocorallia</taxon>
        <taxon>Malacalcyonacea</taxon>
        <taxon>Plexauridae</taxon>
        <taxon>Paramuricea</taxon>
    </lineage>
</organism>
<keyword evidence="3" id="KW-0813">Transport</keyword>
<feature type="non-terminal residue" evidence="3">
    <location>
        <position position="298"/>
    </location>
</feature>
<keyword evidence="3" id="KW-0406">Ion transport</keyword>
<feature type="transmembrane region" description="Helical" evidence="2">
    <location>
        <begin position="267"/>
        <end position="290"/>
    </location>
</feature>
<feature type="transmembrane region" description="Helical" evidence="2">
    <location>
        <begin position="142"/>
        <end position="163"/>
    </location>
</feature>
<keyword evidence="3" id="KW-0407">Ion channel</keyword>
<proteinExistence type="predicted"/>
<feature type="transmembrane region" description="Helical" evidence="2">
    <location>
        <begin position="94"/>
        <end position="111"/>
    </location>
</feature>
<keyword evidence="2" id="KW-1133">Transmembrane helix</keyword>
<sequence>MAEKKFVPGSLSGSKIAGNKPQRPQTQQAEHTTSKSSLYAPVAWVRRFSIEDSLKVDNVKLMPSTGLCSVGATLKTLNAMEVVRKIILQHLQRCSTAACWLGFIAAALAVIDVELTHRVHLSAENFTSIELENLTVSEVTSVFTKCIISLLTLLMCINVYLTYASVCKFNIARNLLPDSATVFNSNLLIYYLLENALCLFHVPPLADRYLGISYKLQLFVLVRMYVIARYMKEHNQFTRNKTCLFLASVTRTELTNMFLFKTFLKKMPFRVIVTAYLLNIFLGAYVIYIVEEKDSYLV</sequence>
<evidence type="ECO:0000256" key="2">
    <source>
        <dbReference type="SAM" id="Phobius"/>
    </source>
</evidence>
<comment type="caution">
    <text evidence="3">The sequence shown here is derived from an EMBL/GenBank/DDBJ whole genome shotgun (WGS) entry which is preliminary data.</text>
</comment>
<dbReference type="OrthoDB" id="10027095at2759"/>